<dbReference type="Proteomes" id="UP000502248">
    <property type="component" value="Chromosome"/>
</dbReference>
<protein>
    <submittedName>
        <fullName evidence="3">SAM-dependent methyltransferase</fullName>
    </submittedName>
</protein>
<keyword evidence="4" id="KW-1185">Reference proteome</keyword>
<dbReference type="PANTHER" id="PTHR12049:SF7">
    <property type="entry name" value="PROTEIN ARGININE METHYLTRANSFERASE NDUFAF7, MITOCHONDRIAL"/>
    <property type="match status" value="1"/>
</dbReference>
<evidence type="ECO:0000313" key="3">
    <source>
        <dbReference type="EMBL" id="QJD83614.1"/>
    </source>
</evidence>
<dbReference type="Pfam" id="PF02636">
    <property type="entry name" value="Methyltransf_28"/>
    <property type="match status" value="1"/>
</dbReference>
<proteinExistence type="predicted"/>
<evidence type="ECO:0000313" key="4">
    <source>
        <dbReference type="Proteomes" id="UP000502248"/>
    </source>
</evidence>
<keyword evidence="1 3" id="KW-0489">Methyltransferase</keyword>
<dbReference type="SUPFAM" id="SSF53335">
    <property type="entry name" value="S-adenosyl-L-methionine-dependent methyltransferases"/>
    <property type="match status" value="1"/>
</dbReference>
<gene>
    <name evidence="3" type="ORF">HH215_10780</name>
</gene>
<evidence type="ECO:0000256" key="1">
    <source>
        <dbReference type="ARBA" id="ARBA00022603"/>
    </source>
</evidence>
<dbReference type="KEGG" id="cheb:HH215_10780"/>
<evidence type="ECO:0000256" key="2">
    <source>
        <dbReference type="ARBA" id="ARBA00022679"/>
    </source>
</evidence>
<dbReference type="GO" id="GO:0035243">
    <property type="term" value="F:protein-arginine omega-N symmetric methyltransferase activity"/>
    <property type="evidence" value="ECO:0007669"/>
    <property type="project" value="TreeGrafter"/>
</dbReference>
<dbReference type="GO" id="GO:0032259">
    <property type="term" value="P:methylation"/>
    <property type="evidence" value="ECO:0007669"/>
    <property type="project" value="UniProtKB-KW"/>
</dbReference>
<dbReference type="AlphaFoldDB" id="A0A7Z2ZL87"/>
<dbReference type="InterPro" id="IPR029063">
    <property type="entry name" value="SAM-dependent_MTases_sf"/>
</dbReference>
<dbReference type="InterPro" id="IPR038375">
    <property type="entry name" value="NDUFAF7_sf"/>
</dbReference>
<accession>A0A7Z2ZL87</accession>
<dbReference type="RefSeq" id="WP_169279904.1">
    <property type="nucleotide sequence ID" value="NZ_CP051680.1"/>
</dbReference>
<dbReference type="PANTHER" id="PTHR12049">
    <property type="entry name" value="PROTEIN ARGININE METHYLTRANSFERASE NDUFAF7, MITOCHONDRIAL"/>
    <property type="match status" value="1"/>
</dbReference>
<dbReference type="InterPro" id="IPR003788">
    <property type="entry name" value="NDUFAF7"/>
</dbReference>
<sequence length="384" mass="43337">MSAAISETPLTAVIKNTIGSAHRKGMSDEGKELSAIPFHQYMMLCLYHPEFGYYRSGSTRVGRDGDFYTSSYIGELMGEQLASEISRLAKQWFADAEAVEVIDWGGGTGRLSRQMLDAWKGSETRNFRLTLVEGNPVHRHAAQEELAGEIEFGIARIIGSDEGESLTFETNDPVVIVANELLDAFPIYRLTQRNGKLLEWGVSWSDEQGLFSCLMEPVEPRLKQWIEAENIVLLDNQTIELNLDAADWVTNLTSRLRRAILLFIDYGDETEELMSEHRMDGTLLCYREHRAHNDPYAVPGEQDLTAHVNYSHIRRAALAAGCRELWYGTQKSFLLESGVLGKLSSHAITDPFHPIVRRNRAIRQLLLSDGMSELFKVQVLLKDE</sequence>
<name>A0A7Z2ZL87_9BACL</name>
<reference evidence="3 4" key="1">
    <citation type="submission" date="2020-04" db="EMBL/GenBank/DDBJ databases">
        <title>Genome sequencing of novel species.</title>
        <authorList>
            <person name="Heo J."/>
            <person name="Kim S.-J."/>
            <person name="Kim J.-S."/>
            <person name="Hong S.-B."/>
            <person name="Kwon S.-W."/>
        </authorList>
    </citation>
    <scope>NUCLEOTIDE SEQUENCE [LARGE SCALE GENOMIC DNA]</scope>
    <source>
        <strain evidence="3 4">MFER-1</strain>
    </source>
</reference>
<keyword evidence="2 3" id="KW-0808">Transferase</keyword>
<dbReference type="Gene3D" id="3.40.50.12710">
    <property type="match status" value="1"/>
</dbReference>
<dbReference type="EMBL" id="CP051680">
    <property type="protein sequence ID" value="QJD83614.1"/>
    <property type="molecule type" value="Genomic_DNA"/>
</dbReference>
<organism evidence="3 4">
    <name type="scientific">Cohnella herbarum</name>
    <dbReference type="NCBI Taxonomy" id="2728023"/>
    <lineage>
        <taxon>Bacteria</taxon>
        <taxon>Bacillati</taxon>
        <taxon>Bacillota</taxon>
        <taxon>Bacilli</taxon>
        <taxon>Bacillales</taxon>
        <taxon>Paenibacillaceae</taxon>
        <taxon>Cohnella</taxon>
    </lineage>
</organism>